<dbReference type="InterPro" id="IPR009057">
    <property type="entry name" value="Homeodomain-like_sf"/>
</dbReference>
<dbReference type="GO" id="GO:0003677">
    <property type="term" value="F:DNA binding"/>
    <property type="evidence" value="ECO:0007669"/>
    <property type="project" value="UniProtKB-KW"/>
</dbReference>
<gene>
    <name evidence="3" type="ORF">METZ01_LOCUS5460</name>
</gene>
<reference evidence="3" key="1">
    <citation type="submission" date="2018-05" db="EMBL/GenBank/DDBJ databases">
        <authorList>
            <person name="Lanie J.A."/>
            <person name="Ng W.-L."/>
            <person name="Kazmierczak K.M."/>
            <person name="Andrzejewski T.M."/>
            <person name="Davidsen T.M."/>
            <person name="Wayne K.J."/>
            <person name="Tettelin H."/>
            <person name="Glass J.I."/>
            <person name="Rusch D."/>
            <person name="Podicherti R."/>
            <person name="Tsui H.-C.T."/>
            <person name="Winkler M.E."/>
        </authorList>
    </citation>
    <scope>NUCLEOTIDE SEQUENCE</scope>
</reference>
<dbReference type="InterPro" id="IPR001647">
    <property type="entry name" value="HTH_TetR"/>
</dbReference>
<protein>
    <recommendedName>
        <fullName evidence="2">HTH tetR-type domain-containing protein</fullName>
    </recommendedName>
</protein>
<dbReference type="SUPFAM" id="SSF46689">
    <property type="entry name" value="Homeodomain-like"/>
    <property type="match status" value="1"/>
</dbReference>
<dbReference type="EMBL" id="UINC01000284">
    <property type="protein sequence ID" value="SUZ52606.1"/>
    <property type="molecule type" value="Genomic_DNA"/>
</dbReference>
<dbReference type="AlphaFoldDB" id="A0A381NDG8"/>
<organism evidence="3">
    <name type="scientific">marine metagenome</name>
    <dbReference type="NCBI Taxonomy" id="408172"/>
    <lineage>
        <taxon>unclassified sequences</taxon>
        <taxon>metagenomes</taxon>
        <taxon>ecological metagenomes</taxon>
    </lineage>
</organism>
<keyword evidence="1" id="KW-0238">DNA-binding</keyword>
<dbReference type="Pfam" id="PF00440">
    <property type="entry name" value="TetR_N"/>
    <property type="match status" value="1"/>
</dbReference>
<dbReference type="PROSITE" id="PS50977">
    <property type="entry name" value="HTH_TETR_2"/>
    <property type="match status" value="1"/>
</dbReference>
<evidence type="ECO:0000259" key="2">
    <source>
        <dbReference type="PROSITE" id="PS50977"/>
    </source>
</evidence>
<feature type="domain" description="HTH tetR-type" evidence="2">
    <location>
        <begin position="1"/>
        <end position="54"/>
    </location>
</feature>
<evidence type="ECO:0000256" key="1">
    <source>
        <dbReference type="ARBA" id="ARBA00023125"/>
    </source>
</evidence>
<sequence>MDAAIRLMSRRQPSTISGRDLAAEAGVNYGLVHYYFDSARDLMLEARRRHGSWLVEDLMEGGTRPLAVEVALEDRRIFGFMAHVALDDAYRDPRAPHPALDAMLDLVRGADPDGDPAHHRATIAAIALLLLGWPIFVEHIAHSLGLDPEGDHDRIRSRFLGVVLSLYASVGLEVDG</sequence>
<evidence type="ECO:0000313" key="3">
    <source>
        <dbReference type="EMBL" id="SUZ52606.1"/>
    </source>
</evidence>
<name>A0A381NDG8_9ZZZZ</name>
<dbReference type="Gene3D" id="1.10.357.10">
    <property type="entry name" value="Tetracycline Repressor, domain 2"/>
    <property type="match status" value="1"/>
</dbReference>
<proteinExistence type="predicted"/>
<accession>A0A381NDG8</accession>